<proteinExistence type="predicted"/>
<dbReference type="EMBL" id="KF680548">
    <property type="protein sequence ID" value="AHC32107.1"/>
    <property type="molecule type" value="Genomic_DNA"/>
</dbReference>
<organism evidence="1">
    <name type="scientific">Vibrio cholerae</name>
    <dbReference type="NCBI Taxonomy" id="666"/>
    <lineage>
        <taxon>Bacteria</taxon>
        <taxon>Pseudomonadati</taxon>
        <taxon>Pseudomonadota</taxon>
        <taxon>Gammaproteobacteria</taxon>
        <taxon>Vibrionales</taxon>
        <taxon>Vibrionaceae</taxon>
        <taxon>Vibrio</taxon>
    </lineage>
</organism>
<sequence>MNALESELNAYLHKLEIEDFTDLVWVNLLKKIDFIASNAVGD</sequence>
<reference evidence="1" key="1">
    <citation type="submission" date="2013-09" db="EMBL/GenBank/DDBJ databases">
        <authorList>
            <person name="Zhang C.C."/>
            <person name="Pang B."/>
            <person name="Zhou Z.M."/>
        </authorList>
    </citation>
    <scope>NUCLEOTIDE SEQUENCE</scope>
    <source>
        <strain evidence="1">JX20062026</strain>
    </source>
</reference>
<evidence type="ECO:0000313" key="1">
    <source>
        <dbReference type="EMBL" id="AHC32107.1"/>
    </source>
</evidence>
<dbReference type="AlphaFoldDB" id="A0A075CYP6"/>
<reference evidence="1" key="2">
    <citation type="journal article" date="2014" name="Infect. Genet. Evol.">
        <title>The purifying trend in the chromosomal integron in Vibrio cholerae strains during the seventh pandemic.</title>
        <authorList>
            <person name="Zhang C."/>
            <person name="Pang B."/>
            <person name="Zhou Z."/>
            <person name="Wang H."/>
            <person name="Zhou H."/>
            <person name="Lu X."/>
            <person name="Du P."/>
            <person name="Zhang L."/>
            <person name="Li J."/>
            <person name="Cui Z."/>
            <person name="Chen C."/>
            <person name="Stokes H.W."/>
            <person name="Kan B."/>
        </authorList>
    </citation>
    <scope>NUCLEOTIDE SEQUENCE</scope>
    <source>
        <strain evidence="1">JX20062026</strain>
    </source>
</reference>
<accession>A0A075CYP6</accession>
<protein>
    <submittedName>
        <fullName evidence="1">Uncharacterized protein</fullName>
    </submittedName>
</protein>
<dbReference type="PATRIC" id="fig|666.1991.peg.3641"/>
<name>A0A075CYP6_VIBCL</name>